<dbReference type="Pfam" id="PF23559">
    <property type="entry name" value="WHD_DRP"/>
    <property type="match status" value="1"/>
</dbReference>
<dbReference type="PANTHER" id="PTHR36766:SF40">
    <property type="entry name" value="DISEASE RESISTANCE PROTEIN RGA3"/>
    <property type="match status" value="1"/>
</dbReference>
<sequence>MGAEFLFSVISTLSGLLSSLRSSGSTTSDENGDDEYGIERDLGRLERLLKRIQAALYDAAGREIQMASVKLWIKEIQDVAYQAEDILDEWQYELLRVQIEELGLTTSYSYSYSADARNTKRKRLEGAIPDHGMVERIKAVIDHFEEISRDKEALFLREDDGDNAGCASTGLLPTTHMVNQSAVFGRDQDKKNILDFVLFGNKRGKNHISVTAIVGMGGVGKTTLAQLVYNDPLIMCHFHTTVWVYVSPQFDVTRVAKEVLESISENVYHGLTGLSAVQQKIVKTIKGKNLFLVIDDLWNDLPNKWEQFLAPLLVAESVTILVTTRDRDVPKMVQAIHTYDLKCLPQDQCTLLFQHYAFGGQIIDNFYRLKKISAQIVNKCAGLPLAIKCIGRALSCNMREDIWRNVLESELWESTGKDEIFPALKLSYYSLPPDLKPCLLFCSLFPKGYRFLKDEIIYMWIAHGYIQSRGGKSEEGVGDEFIHELDRRSFLILDKQRWVETFTLHDLIHDLARSISLDQFFTDKRRSFDGVMSSEVQHVYMDNCSMIDGSSGLIRTLLYKSYCQKSDLNDNFHMDMTRHYNLNLCTNTNLRVLKCKLADARDLECMANLKHLRYFELNHSNLERLPKSLTILFNLVALRISFLPHLKELPIHIGKLVNLRFLSIDAVGIEELPESLGQISSLQKLYLRACPQMKKLPVCIGNLINLKQLHISYLEFTELPESFCMLRKLQTLVLEGCCNIVRLPDYIGNLSKLRCVYVSDGTLDRLPKSINRLCNLEILELTTGDSLIGLLCRLKGFLNKCLLKISIKANLGSESNELWEMWENVSLEDILIEDLSIPVSLHQILIMCIKYKKSENLLECLQPLNHLIELKVNGNQGIAYPRWFGANDYSGIAIFMKGYLNNGKFLAEFGDFPSLKSLALIGENLGDDFSQIMVSHDFKAIFPLLEEIEFRDMLEWNLPIEVRDRDLPVLHSLKISNCPNLSSVPKFSLLKKLEIIKCSFLSLVLDTLHWQLLESIHIEECLQLTSLLGLQSLTSLRTLYVVGCPRLEEFTYPRILNLPLSIEIVECPSLRSWCQHQRLNYIENFSCKMLATSGIRNIMKQGSQEFLLEHLVIEKSIEQSLVFHNGLCNLVTLEINRCWKLKTLKVLSELKQLRRLVLHDCPLLQLDHLPPFLSSLVVYGCHRMLFLDLLQLKRPSLFTELKIMDCKQLMNISGLENLTILETLAISQCPRLLQLGLLPIVPDCVVISGCPKLKVWCEMHSIEPRDEEME</sequence>
<evidence type="ECO:0000256" key="6">
    <source>
        <dbReference type="ARBA" id="ARBA00022840"/>
    </source>
</evidence>
<dbReference type="GO" id="GO:0043531">
    <property type="term" value="F:ADP binding"/>
    <property type="evidence" value="ECO:0007669"/>
    <property type="project" value="InterPro"/>
</dbReference>
<dbReference type="Gene3D" id="1.10.10.10">
    <property type="entry name" value="Winged helix-like DNA-binding domain superfamily/Winged helix DNA-binding domain"/>
    <property type="match status" value="1"/>
</dbReference>
<dbReference type="GO" id="GO:0009626">
    <property type="term" value="P:plant-type hypersensitive response"/>
    <property type="evidence" value="ECO:0007669"/>
    <property type="project" value="UniProtKB-ARBA"/>
</dbReference>
<dbReference type="Gene3D" id="3.40.50.300">
    <property type="entry name" value="P-loop containing nucleotide triphosphate hydrolases"/>
    <property type="match status" value="1"/>
</dbReference>
<evidence type="ECO:0000256" key="5">
    <source>
        <dbReference type="ARBA" id="ARBA00022821"/>
    </source>
</evidence>
<dbReference type="GO" id="GO:0005524">
    <property type="term" value="F:ATP binding"/>
    <property type="evidence" value="ECO:0007669"/>
    <property type="project" value="UniProtKB-KW"/>
</dbReference>
<dbReference type="AlphaFoldDB" id="A0AAV8HQE3"/>
<dbReference type="FunFam" id="1.10.10.10:FF:000322">
    <property type="entry name" value="Probable disease resistance protein At1g63360"/>
    <property type="match status" value="1"/>
</dbReference>
<dbReference type="GO" id="GO:0002758">
    <property type="term" value="P:innate immune response-activating signaling pathway"/>
    <property type="evidence" value="ECO:0007669"/>
    <property type="project" value="UniProtKB-ARBA"/>
</dbReference>
<evidence type="ECO:0000256" key="2">
    <source>
        <dbReference type="ARBA" id="ARBA00022614"/>
    </source>
</evidence>
<dbReference type="PRINTS" id="PR00364">
    <property type="entry name" value="DISEASERSIST"/>
</dbReference>
<keyword evidence="4" id="KW-0547">Nucleotide-binding</keyword>
<gene>
    <name evidence="12" type="ORF">LUZ62_030397</name>
</gene>
<feature type="domain" description="Disease resistance R13L4/SHOC-2-like LRR" evidence="11">
    <location>
        <begin position="590"/>
        <end position="688"/>
    </location>
</feature>
<dbReference type="SUPFAM" id="SSF52540">
    <property type="entry name" value="P-loop containing nucleoside triphosphate hydrolases"/>
    <property type="match status" value="1"/>
</dbReference>
<evidence type="ECO:0000259" key="8">
    <source>
        <dbReference type="Pfam" id="PF00931"/>
    </source>
</evidence>
<dbReference type="Pfam" id="PF23598">
    <property type="entry name" value="LRR_14"/>
    <property type="match status" value="2"/>
</dbReference>
<organism evidence="12 13">
    <name type="scientific">Rhynchospora pubera</name>
    <dbReference type="NCBI Taxonomy" id="906938"/>
    <lineage>
        <taxon>Eukaryota</taxon>
        <taxon>Viridiplantae</taxon>
        <taxon>Streptophyta</taxon>
        <taxon>Embryophyta</taxon>
        <taxon>Tracheophyta</taxon>
        <taxon>Spermatophyta</taxon>
        <taxon>Magnoliopsida</taxon>
        <taxon>Liliopsida</taxon>
        <taxon>Poales</taxon>
        <taxon>Cyperaceae</taxon>
        <taxon>Cyperoideae</taxon>
        <taxon>Rhynchosporeae</taxon>
        <taxon>Rhynchospora</taxon>
    </lineage>
</organism>
<comment type="caution">
    <text evidence="12">The sequence shown here is derived from an EMBL/GenBank/DDBJ whole genome shotgun (WGS) entry which is preliminary data.</text>
</comment>
<dbReference type="InterPro" id="IPR032675">
    <property type="entry name" value="LRR_dom_sf"/>
</dbReference>
<dbReference type="Pfam" id="PF18052">
    <property type="entry name" value="Rx_N"/>
    <property type="match status" value="1"/>
</dbReference>
<evidence type="ECO:0000259" key="9">
    <source>
        <dbReference type="Pfam" id="PF18052"/>
    </source>
</evidence>
<feature type="signal peptide" evidence="7">
    <location>
        <begin position="1"/>
        <end position="19"/>
    </location>
</feature>
<dbReference type="InterPro" id="IPR041118">
    <property type="entry name" value="Rx_N"/>
</dbReference>
<feature type="domain" description="Disease resistance protein winged helix" evidence="10">
    <location>
        <begin position="444"/>
        <end position="512"/>
    </location>
</feature>
<dbReference type="InterPro" id="IPR058922">
    <property type="entry name" value="WHD_DRP"/>
</dbReference>
<keyword evidence="7" id="KW-0732">Signal</keyword>
<dbReference type="GO" id="GO:0042742">
    <property type="term" value="P:defense response to bacterium"/>
    <property type="evidence" value="ECO:0007669"/>
    <property type="project" value="UniProtKB-ARBA"/>
</dbReference>
<dbReference type="Gene3D" id="1.20.5.4130">
    <property type="match status" value="1"/>
</dbReference>
<proteinExistence type="inferred from homology"/>
<feature type="domain" description="Disease resistance R13L4/SHOC-2-like LRR" evidence="11">
    <location>
        <begin position="699"/>
        <end position="976"/>
    </location>
</feature>
<evidence type="ECO:0000256" key="7">
    <source>
        <dbReference type="SAM" id="SignalP"/>
    </source>
</evidence>
<keyword evidence="13" id="KW-1185">Reference proteome</keyword>
<reference evidence="12" key="1">
    <citation type="submission" date="2022-08" db="EMBL/GenBank/DDBJ databases">
        <authorList>
            <person name="Marques A."/>
        </authorList>
    </citation>
    <scope>NUCLEOTIDE SEQUENCE</scope>
    <source>
        <strain evidence="12">RhyPub2mFocal</strain>
        <tissue evidence="12">Leaves</tissue>
    </source>
</reference>
<dbReference type="SUPFAM" id="SSF52058">
    <property type="entry name" value="L domain-like"/>
    <property type="match status" value="2"/>
</dbReference>
<feature type="chain" id="PRO_5043507771" evidence="7">
    <location>
        <begin position="20"/>
        <end position="1270"/>
    </location>
</feature>
<keyword evidence="5" id="KW-0611">Plant defense</keyword>
<name>A0AAV8HQE3_9POAL</name>
<feature type="domain" description="Disease resistance N-terminal" evidence="9">
    <location>
        <begin position="33"/>
        <end position="98"/>
    </location>
</feature>
<evidence type="ECO:0000256" key="3">
    <source>
        <dbReference type="ARBA" id="ARBA00022737"/>
    </source>
</evidence>
<dbReference type="EMBL" id="JAMFTS010000001">
    <property type="protein sequence ID" value="KAJ4817831.1"/>
    <property type="molecule type" value="Genomic_DNA"/>
</dbReference>
<evidence type="ECO:0000256" key="4">
    <source>
        <dbReference type="ARBA" id="ARBA00022741"/>
    </source>
</evidence>
<evidence type="ECO:0000313" key="13">
    <source>
        <dbReference type="Proteomes" id="UP001140206"/>
    </source>
</evidence>
<dbReference type="InterPro" id="IPR055414">
    <property type="entry name" value="LRR_R13L4/SHOC2-like"/>
</dbReference>
<feature type="domain" description="NB-ARC" evidence="8">
    <location>
        <begin position="205"/>
        <end position="359"/>
    </location>
</feature>
<dbReference type="InterPro" id="IPR002182">
    <property type="entry name" value="NB-ARC"/>
</dbReference>
<keyword evidence="2" id="KW-0433">Leucine-rich repeat</keyword>
<dbReference type="PANTHER" id="PTHR36766">
    <property type="entry name" value="PLANT BROAD-SPECTRUM MILDEW RESISTANCE PROTEIN RPW8"/>
    <property type="match status" value="1"/>
</dbReference>
<evidence type="ECO:0000313" key="12">
    <source>
        <dbReference type="EMBL" id="KAJ4817831.1"/>
    </source>
</evidence>
<accession>A0AAV8HQE3</accession>
<comment type="similarity">
    <text evidence="1">Belongs to the disease resistance NB-LRR family.</text>
</comment>
<keyword evidence="3" id="KW-0677">Repeat</keyword>
<dbReference type="Gene3D" id="3.80.10.10">
    <property type="entry name" value="Ribonuclease Inhibitor"/>
    <property type="match status" value="3"/>
</dbReference>
<protein>
    <submittedName>
        <fullName evidence="12">Disease resistance protein RGA2</fullName>
    </submittedName>
</protein>
<evidence type="ECO:0000259" key="11">
    <source>
        <dbReference type="Pfam" id="PF23598"/>
    </source>
</evidence>
<evidence type="ECO:0000259" key="10">
    <source>
        <dbReference type="Pfam" id="PF23559"/>
    </source>
</evidence>
<dbReference type="Proteomes" id="UP001140206">
    <property type="component" value="Chromosome 1"/>
</dbReference>
<dbReference type="InterPro" id="IPR027417">
    <property type="entry name" value="P-loop_NTPase"/>
</dbReference>
<evidence type="ECO:0000256" key="1">
    <source>
        <dbReference type="ARBA" id="ARBA00008894"/>
    </source>
</evidence>
<dbReference type="InterPro" id="IPR036388">
    <property type="entry name" value="WH-like_DNA-bd_sf"/>
</dbReference>
<dbReference type="Pfam" id="PF00931">
    <property type="entry name" value="NB-ARC"/>
    <property type="match status" value="1"/>
</dbReference>
<keyword evidence="6" id="KW-0067">ATP-binding</keyword>